<dbReference type="SUPFAM" id="SSF53756">
    <property type="entry name" value="UDP-Glycosyltransferase/glycogen phosphorylase"/>
    <property type="match status" value="1"/>
</dbReference>
<dbReference type="CDD" id="cd03784">
    <property type="entry name" value="GT1_Gtf-like"/>
    <property type="match status" value="1"/>
</dbReference>
<reference evidence="6" key="1">
    <citation type="submission" date="2025-08" db="UniProtKB">
        <authorList>
            <consortium name="RefSeq"/>
        </authorList>
    </citation>
    <scope>IDENTIFICATION</scope>
</reference>
<evidence type="ECO:0000256" key="4">
    <source>
        <dbReference type="RuleBase" id="RU362057"/>
    </source>
</evidence>
<dbReference type="KEGG" id="sind:105160929"/>
<dbReference type="Pfam" id="PF00201">
    <property type="entry name" value="UDPGT"/>
    <property type="match status" value="1"/>
</dbReference>
<proteinExistence type="inferred from homology"/>
<dbReference type="RefSeq" id="XP_011076758.1">
    <property type="nucleotide sequence ID" value="XM_011078456.2"/>
</dbReference>
<protein>
    <recommendedName>
        <fullName evidence="4">Glycosyltransferase</fullName>
        <ecNumber evidence="4">2.4.1.-</ecNumber>
    </recommendedName>
</protein>
<evidence type="ECO:0000313" key="6">
    <source>
        <dbReference type="RefSeq" id="XP_011076758.1"/>
    </source>
</evidence>
<dbReference type="Proteomes" id="UP000504604">
    <property type="component" value="Linkage group LG4"/>
</dbReference>
<comment type="similarity">
    <text evidence="1 3">Belongs to the UDP-glycosyltransferase family.</text>
</comment>
<dbReference type="GeneID" id="105160929"/>
<accession>A0A6I9T8A3</accession>
<dbReference type="GO" id="GO:0080044">
    <property type="term" value="F:quercetin 7-O-glucosyltransferase activity"/>
    <property type="evidence" value="ECO:0007669"/>
    <property type="project" value="TreeGrafter"/>
</dbReference>
<sequence>MSQNPRPPHVLIFPLPLQGPVNSTLKLAELLCLAHIDVTFLVTDHIHARLLRHSNIQTRFSSYPGFRIQTISDGLPEAHPRGDRFLELFDSLKSKTKPLFKEVLRCGGFSCVIADGILGFTCDVANEVRVPIFYIRTISAACLWVFFCIPKIIEAGEIPFEGDDLDILVKSVPGMERYLRRRDLPSFCRSGDLADPNIQLYKTESEENPRAYGLILNTFEELEGPILAEMRSMCPNIYTIGPLHAHLKAKLAAKATSPTAFSNSLWEEDRSCIAWLDSQPPKSVIYVSFGSLAVTTSNQLMEFWHGLVNSGQRFLWVIRPDSIAAKSWESEVPVELSKATKERGYIVGWTPQEEVLAHPSVGGFLTHSGWNSTLESIYEGVPMICWPYFIDQQVNSRLVEEAWKLGLDMKDTCDRSIIEKMVRSLMDVGKEKFLERADQMAKSAKRCLSNGGSSHNNFERLVEDIKSMSAPVPYE</sequence>
<dbReference type="PANTHER" id="PTHR11926">
    <property type="entry name" value="GLUCOSYL/GLUCURONOSYL TRANSFERASES"/>
    <property type="match status" value="1"/>
</dbReference>
<dbReference type="PROSITE" id="PS00375">
    <property type="entry name" value="UDPGT"/>
    <property type="match status" value="1"/>
</dbReference>
<dbReference type="OrthoDB" id="5835829at2759"/>
<keyword evidence="2 3" id="KW-0808">Transferase</keyword>
<evidence type="ECO:0000256" key="1">
    <source>
        <dbReference type="ARBA" id="ARBA00009995"/>
    </source>
</evidence>
<dbReference type="AlphaFoldDB" id="A0A6I9T8A3"/>
<keyword evidence="3" id="KW-0328">Glycosyltransferase</keyword>
<dbReference type="InterPro" id="IPR002213">
    <property type="entry name" value="UDP_glucos_trans"/>
</dbReference>
<evidence type="ECO:0000256" key="2">
    <source>
        <dbReference type="ARBA" id="ARBA00022679"/>
    </source>
</evidence>
<evidence type="ECO:0000313" key="5">
    <source>
        <dbReference type="Proteomes" id="UP000504604"/>
    </source>
</evidence>
<gene>
    <name evidence="6" type="primary">LOC105160929</name>
</gene>
<dbReference type="Gene3D" id="3.40.50.2000">
    <property type="entry name" value="Glycogen Phosphorylase B"/>
    <property type="match status" value="2"/>
</dbReference>
<name>A0A6I9T8A3_SESIN</name>
<dbReference type="PANTHER" id="PTHR11926:SF1392">
    <property type="entry name" value="GLYCOSYLTRANSFERASE"/>
    <property type="match status" value="1"/>
</dbReference>
<dbReference type="GO" id="GO:0080043">
    <property type="term" value="F:quercetin 3-O-glucosyltransferase activity"/>
    <property type="evidence" value="ECO:0007669"/>
    <property type="project" value="TreeGrafter"/>
</dbReference>
<dbReference type="EC" id="2.4.1.-" evidence="4"/>
<dbReference type="InterPro" id="IPR035595">
    <property type="entry name" value="UDP_glycos_trans_CS"/>
</dbReference>
<dbReference type="InParanoid" id="A0A6I9T8A3"/>
<organism evidence="5 6">
    <name type="scientific">Sesamum indicum</name>
    <name type="common">Oriental sesame</name>
    <name type="synonym">Sesamum orientale</name>
    <dbReference type="NCBI Taxonomy" id="4182"/>
    <lineage>
        <taxon>Eukaryota</taxon>
        <taxon>Viridiplantae</taxon>
        <taxon>Streptophyta</taxon>
        <taxon>Embryophyta</taxon>
        <taxon>Tracheophyta</taxon>
        <taxon>Spermatophyta</taxon>
        <taxon>Magnoliopsida</taxon>
        <taxon>eudicotyledons</taxon>
        <taxon>Gunneridae</taxon>
        <taxon>Pentapetalae</taxon>
        <taxon>asterids</taxon>
        <taxon>lamiids</taxon>
        <taxon>Lamiales</taxon>
        <taxon>Pedaliaceae</taxon>
        <taxon>Sesamum</taxon>
    </lineage>
</organism>
<evidence type="ECO:0000256" key="3">
    <source>
        <dbReference type="RuleBase" id="RU003718"/>
    </source>
</evidence>
<dbReference type="FunFam" id="3.40.50.2000:FF:000040">
    <property type="entry name" value="UDP-glycosyltransferase 76C1"/>
    <property type="match status" value="1"/>
</dbReference>
<keyword evidence="5" id="KW-1185">Reference proteome</keyword>
<dbReference type="Gramene" id="SIN_1012203.t">
    <property type="protein sequence ID" value="SIN_1012203.t"/>
    <property type="gene ID" value="SIN_1012203"/>
</dbReference>